<comment type="function">
    <text evidence="7">Component of the Mediator complex, a coactivator involved in the regulated transcription of nearly all RNA polymerase II-dependent genes. Mediator functions as a bridge to convey information from gene-specific regulatory proteins to the basal RNA polymerase II transcription machinery. Mediator is recruited to promoters by direct interactions with regulatory proteins and serves as a scaffold for the assembly of a functional preinitiation complex with RNA polymerase II and the general transcription factors.</text>
</comment>
<dbReference type="AlphaFoldDB" id="R7QD12"/>
<dbReference type="EMBL" id="HG001728">
    <property type="protein sequence ID" value="CDF35340.1"/>
    <property type="molecule type" value="Genomic_DNA"/>
</dbReference>
<sequence length="616" mass="66833">MMPSTDEAAGTTARDAIFDIHRALHSLASSSGLSRLPSPQPRYLRQASLHPLSRRPLAAVRRELALSLVALKGAAAARESWESPNPDRLLHVKRDTILKTRVIQASKAALAECRRLAATQDPFATKDELAIHSLRAVAVAANAITSEEVPDPASATAKPVAKRILTVCGAKFLADFHFFDAPNDHVNVKAKFRHLTADDAELPDSDIDADFVNLIRNADYDAIKFAFHNLIAKETLSARVSQHISLIDALRGFEDDLISAHHAEVNAPVPSTPNTLDADPARRGHGIVKRSARGLRITFMKGRHALLGVEDGIANRSIAITRTHPTLTSNGRFHFDQPKMATLAAQYVLTFENPVFVCLSVAQTVERLAGVPPPQPPATATGGSSGRPLHDRNHRTDGRPEEASDKNTCLPSLQELLAPAVFGERDGLNDEEMSNPKKEGPTPAREVVKKKTHWSQPSTEFIAAAALPNKQYIEFSHSGSNTVPGLAICRIPLCHPKDVLPVLGLIRQQIVFNELFRSCFGSPLYTNPTLKPFQPQPVEVVLCDAPSFMQFNLYDSVVQEILSMAVTIELGGDISVSLQSSSDKTDACSDAKATAILAVSRSIPLAILTILKILRG</sequence>
<gene>
    <name evidence="10" type="ORF">CHC_T00003905001</name>
</gene>
<dbReference type="InterPro" id="IPR019680">
    <property type="entry name" value="Mediator_Med1"/>
</dbReference>
<dbReference type="Proteomes" id="UP000012073">
    <property type="component" value="Unassembled WGS sequence"/>
</dbReference>
<organism evidence="10 11">
    <name type="scientific">Chondrus crispus</name>
    <name type="common">Carrageen Irish moss</name>
    <name type="synonym">Polymorpha crispa</name>
    <dbReference type="NCBI Taxonomy" id="2769"/>
    <lineage>
        <taxon>Eukaryota</taxon>
        <taxon>Rhodophyta</taxon>
        <taxon>Florideophyceae</taxon>
        <taxon>Rhodymeniophycidae</taxon>
        <taxon>Gigartinales</taxon>
        <taxon>Gigartinaceae</taxon>
        <taxon>Chondrus</taxon>
    </lineage>
</organism>
<keyword evidence="11" id="KW-1185">Reference proteome</keyword>
<evidence type="ECO:0000256" key="2">
    <source>
        <dbReference type="ARBA" id="ARBA00006210"/>
    </source>
</evidence>
<reference evidence="11" key="1">
    <citation type="journal article" date="2013" name="Proc. Natl. Acad. Sci. U.S.A.">
        <title>Genome structure and metabolic features in the red seaweed Chondrus crispus shed light on evolution of the Archaeplastida.</title>
        <authorList>
            <person name="Collen J."/>
            <person name="Porcel B."/>
            <person name="Carre W."/>
            <person name="Ball S.G."/>
            <person name="Chaparro C."/>
            <person name="Tonon T."/>
            <person name="Barbeyron T."/>
            <person name="Michel G."/>
            <person name="Noel B."/>
            <person name="Valentin K."/>
            <person name="Elias M."/>
            <person name="Artiguenave F."/>
            <person name="Arun A."/>
            <person name="Aury J.M."/>
            <person name="Barbosa-Neto J.F."/>
            <person name="Bothwell J.H."/>
            <person name="Bouget F.Y."/>
            <person name="Brillet L."/>
            <person name="Cabello-Hurtado F."/>
            <person name="Capella-Gutierrez S."/>
            <person name="Charrier B."/>
            <person name="Cladiere L."/>
            <person name="Cock J.M."/>
            <person name="Coelho S.M."/>
            <person name="Colleoni C."/>
            <person name="Czjzek M."/>
            <person name="Da Silva C."/>
            <person name="Delage L."/>
            <person name="Denoeud F."/>
            <person name="Deschamps P."/>
            <person name="Dittami S.M."/>
            <person name="Gabaldon T."/>
            <person name="Gachon C.M."/>
            <person name="Groisillier A."/>
            <person name="Herve C."/>
            <person name="Jabbari K."/>
            <person name="Katinka M."/>
            <person name="Kloareg B."/>
            <person name="Kowalczyk N."/>
            <person name="Labadie K."/>
            <person name="Leblanc C."/>
            <person name="Lopez P.J."/>
            <person name="McLachlan D.H."/>
            <person name="Meslet-Cladiere L."/>
            <person name="Moustafa A."/>
            <person name="Nehr Z."/>
            <person name="Nyvall Collen P."/>
            <person name="Panaud O."/>
            <person name="Partensky F."/>
            <person name="Poulain J."/>
            <person name="Rensing S.A."/>
            <person name="Rousvoal S."/>
            <person name="Samson G."/>
            <person name="Symeonidi A."/>
            <person name="Weissenbach J."/>
            <person name="Zambounis A."/>
            <person name="Wincker P."/>
            <person name="Boyen C."/>
        </authorList>
    </citation>
    <scope>NUCLEOTIDE SEQUENCE [LARGE SCALE GENOMIC DNA]</scope>
    <source>
        <strain evidence="11">cv. Stackhouse</strain>
    </source>
</reference>
<feature type="region of interest" description="Disordered" evidence="8">
    <location>
        <begin position="425"/>
        <end position="451"/>
    </location>
</feature>
<keyword evidence="6 7" id="KW-0539">Nucleus</keyword>
<dbReference type="GO" id="GO:0016592">
    <property type="term" value="C:mediator complex"/>
    <property type="evidence" value="ECO:0007669"/>
    <property type="project" value="InterPro"/>
</dbReference>
<evidence type="ECO:0000259" key="9">
    <source>
        <dbReference type="Pfam" id="PF10744"/>
    </source>
</evidence>
<keyword evidence="4 7" id="KW-0010">Activator</keyword>
<dbReference type="Gramene" id="CDF35340">
    <property type="protein sequence ID" value="CDF35340"/>
    <property type="gene ID" value="CHC_T00003905001"/>
</dbReference>
<dbReference type="OrthoDB" id="4212at2759"/>
<proteinExistence type="inferred from homology"/>
<feature type="compositionally biased region" description="Basic and acidic residues" evidence="8">
    <location>
        <begin position="388"/>
        <end position="405"/>
    </location>
</feature>
<feature type="compositionally biased region" description="Basic and acidic residues" evidence="8">
    <location>
        <begin position="425"/>
        <end position="440"/>
    </location>
</feature>
<evidence type="ECO:0000256" key="3">
    <source>
        <dbReference type="ARBA" id="ARBA00023015"/>
    </source>
</evidence>
<accession>R7QD12</accession>
<keyword evidence="5 7" id="KW-0804">Transcription</keyword>
<evidence type="ECO:0000313" key="11">
    <source>
        <dbReference type="Proteomes" id="UP000012073"/>
    </source>
</evidence>
<comment type="subcellular location">
    <subcellularLocation>
        <location evidence="1 7">Nucleus</location>
    </subcellularLocation>
</comment>
<evidence type="ECO:0000256" key="5">
    <source>
        <dbReference type="ARBA" id="ARBA00023163"/>
    </source>
</evidence>
<keyword evidence="3 7" id="KW-0805">Transcription regulation</keyword>
<protein>
    <recommendedName>
        <fullName evidence="7">Mediator of RNA polymerase II transcription subunit 1</fullName>
    </recommendedName>
    <alternativeName>
        <fullName evidence="7">Mediator complex subunit 1</fullName>
    </alternativeName>
</protein>
<feature type="domain" description="Mediator complex subunit Med1" evidence="9">
    <location>
        <begin position="334"/>
        <end position="521"/>
    </location>
</feature>
<feature type="region of interest" description="Disordered" evidence="8">
    <location>
        <begin position="369"/>
        <end position="409"/>
    </location>
</feature>
<evidence type="ECO:0000256" key="8">
    <source>
        <dbReference type="SAM" id="MobiDB-lite"/>
    </source>
</evidence>
<evidence type="ECO:0000256" key="7">
    <source>
        <dbReference type="RuleBase" id="RU364059"/>
    </source>
</evidence>
<comment type="similarity">
    <text evidence="2 7">Belongs to the Mediator complex subunit 1 family.</text>
</comment>
<evidence type="ECO:0000256" key="6">
    <source>
        <dbReference type="ARBA" id="ARBA00023242"/>
    </source>
</evidence>
<name>R7QD12_CHOCR</name>
<dbReference type="KEGG" id="ccp:CHC_T00003905001"/>
<dbReference type="Pfam" id="PF10744">
    <property type="entry name" value="Med1"/>
    <property type="match status" value="1"/>
</dbReference>
<dbReference type="RefSeq" id="XP_005715159.1">
    <property type="nucleotide sequence ID" value="XM_005715102.1"/>
</dbReference>
<dbReference type="GeneID" id="17322877"/>
<dbReference type="GO" id="GO:0003712">
    <property type="term" value="F:transcription coregulator activity"/>
    <property type="evidence" value="ECO:0007669"/>
    <property type="project" value="InterPro"/>
</dbReference>
<dbReference type="GO" id="GO:0045944">
    <property type="term" value="P:positive regulation of transcription by RNA polymerase II"/>
    <property type="evidence" value="ECO:0007669"/>
    <property type="project" value="UniProtKB-ARBA"/>
</dbReference>
<evidence type="ECO:0000256" key="4">
    <source>
        <dbReference type="ARBA" id="ARBA00023159"/>
    </source>
</evidence>
<evidence type="ECO:0000256" key="1">
    <source>
        <dbReference type="ARBA" id="ARBA00004123"/>
    </source>
</evidence>
<evidence type="ECO:0000313" key="10">
    <source>
        <dbReference type="EMBL" id="CDF35340.1"/>
    </source>
</evidence>